<dbReference type="SUPFAM" id="SSF52540">
    <property type="entry name" value="P-loop containing nucleoside triphosphate hydrolases"/>
    <property type="match status" value="1"/>
</dbReference>
<proteinExistence type="predicted"/>
<dbReference type="InterPro" id="IPR027417">
    <property type="entry name" value="P-loop_NTPase"/>
</dbReference>
<dbReference type="RefSeq" id="WP_339094088.1">
    <property type="nucleotide sequence ID" value="NZ_LR743508.1"/>
</dbReference>
<dbReference type="PRINTS" id="PR00364">
    <property type="entry name" value="DISEASERSIST"/>
</dbReference>
<name>A0A679JLR7_VARPD</name>
<sequence length="889" mass="97525">MESLAVLAPGSVFERFAVVLIEQLHDITLVQRGSSVTGSPVGGALDAVSEDGRVVVEASIVKGYFSGQMAKPWGDLEHALDLAPRAQDVYLLSSQRAETGKIEGMVNEALGQARMSGRRLHLMDSRAIAEAIVDTLMLRDSAIDKLSVHLPVLSDIRDDHPASLTAAPLSESYLPNTAVDIELDRLLDTEKCVEITGIGGIGKSQAAAACLARAEGRFHYRFWVSGRDIDGIERLSAVPLRRGGAERNVSALLRRERTMLVLDDANARLDPGGLANLCGPDSRVVITRQHPSPGAFAMPLMDEHQARTLLTHDVASQLSDKAFRTIWRTVGGHPLTLTMLNAAAREGSSWNELAKECAHVARFQLHGARLADSILGRLRPALEEELSLFQWADQSNLDRAFFEHVIGSLRMRTFERHGLTAPEGKASIRIHDIVFTALKSLDWLTTQRSRAIDGHLEAFIVKQIRDDGHGLQLIASQLRAKIRRNVENGDRRPAYLYALAMTWSGGAIPVQLLPDPIHEAKRLSALSARENEVAILVVLETIEAKGRFLKHTMGEVAVTSWLNSVMQAYGALADMADQSARQVAEIKHHQAKALRTLGRDSEAEELFQEVVASYPLNDAKLQLVRSLGLRPEGYAAAKQYATDIIAAKLEDAGVSPSLLLALGDTLNLARKTWAGELLDQHEEMFLGEALYSAGIGVPQGYHSLANFVRALIWHAPERVEGVLARLPEPTPLMLDDDQSRGAYAEIMMIAGQASENKTYLSRALQAFETLQSPNAYQRRKWGETLYKLDRFIDAEAIFETISDDPGRPWLAHNLSQVKLALGKLPEALALIDESVAAAVGANERYRSSFLLQRIKVKRALQLDASADIAEALRFTKHPGLLKQISELAG</sequence>
<gene>
    <name evidence="1" type="ORF">VVAX_06213</name>
</gene>
<dbReference type="AlphaFoldDB" id="A0A679JLR7"/>
<dbReference type="EMBL" id="LR743508">
    <property type="protein sequence ID" value="CAA2109941.1"/>
    <property type="molecule type" value="Genomic_DNA"/>
</dbReference>
<evidence type="ECO:0000313" key="1">
    <source>
        <dbReference type="EMBL" id="CAA2109941.1"/>
    </source>
</evidence>
<dbReference type="InterPro" id="IPR011990">
    <property type="entry name" value="TPR-like_helical_dom_sf"/>
</dbReference>
<dbReference type="Gene3D" id="1.25.40.10">
    <property type="entry name" value="Tetratricopeptide repeat domain"/>
    <property type="match status" value="1"/>
</dbReference>
<accession>A0A679JLR7</accession>
<dbReference type="SUPFAM" id="SSF48452">
    <property type="entry name" value="TPR-like"/>
    <property type="match status" value="1"/>
</dbReference>
<reference evidence="1" key="1">
    <citation type="submission" date="2019-12" db="EMBL/GenBank/DDBJ databases">
        <authorList>
            <person name="Cremers G."/>
        </authorList>
    </citation>
    <scope>NUCLEOTIDE SEQUENCE</scope>
    <source>
        <strain evidence="1">Vvax</strain>
    </source>
</reference>
<dbReference type="Gene3D" id="3.40.50.300">
    <property type="entry name" value="P-loop containing nucleotide triphosphate hydrolases"/>
    <property type="match status" value="1"/>
</dbReference>
<evidence type="ECO:0008006" key="2">
    <source>
        <dbReference type="Google" id="ProtNLM"/>
    </source>
</evidence>
<protein>
    <recommendedName>
        <fullName evidence="2">Tetratricopeptide repeat protein</fullName>
    </recommendedName>
</protein>
<organism evidence="1">
    <name type="scientific">Variovorax paradoxus</name>
    <dbReference type="NCBI Taxonomy" id="34073"/>
    <lineage>
        <taxon>Bacteria</taxon>
        <taxon>Pseudomonadati</taxon>
        <taxon>Pseudomonadota</taxon>
        <taxon>Betaproteobacteria</taxon>
        <taxon>Burkholderiales</taxon>
        <taxon>Comamonadaceae</taxon>
        <taxon>Variovorax</taxon>
    </lineage>
</organism>